<dbReference type="GO" id="GO:0005694">
    <property type="term" value="C:chromosome"/>
    <property type="evidence" value="ECO:0007669"/>
    <property type="project" value="InterPro"/>
</dbReference>
<dbReference type="FunFam" id="3.40.50.670:FF:000002">
    <property type="entry name" value="DNA gyrase subunit B"/>
    <property type="match status" value="1"/>
</dbReference>
<dbReference type="InterPro" id="IPR006171">
    <property type="entry name" value="TOPRIM_dom"/>
</dbReference>
<dbReference type="PANTHER" id="PTHR45866:SF1">
    <property type="entry name" value="DNA GYRASE SUBUNIT B, MITOCHONDRIAL"/>
    <property type="match status" value="1"/>
</dbReference>
<comment type="function">
    <text evidence="10">A type II topoisomerase that negatively supercoils closed circular double-stranded (ds) DNA in an ATP-dependent manner to modulate DNA topology and maintain chromosomes in an underwound state. Negative supercoiling favors strand separation, and DNA replication, transcription, recombination and repair, all of which involve strand separation. Also able to catalyze the interconversion of other topological isomers of dsDNA rings, including catenanes and knotted rings. Type II topoisomerases break and join 2 DNA strands simultaneously in an ATP-dependent manner.</text>
</comment>
<dbReference type="EMBL" id="DTGZ01000178">
    <property type="protein sequence ID" value="HGV98516.1"/>
    <property type="molecule type" value="Genomic_DNA"/>
</dbReference>
<gene>
    <name evidence="10 12" type="primary">gyrB</name>
    <name evidence="12" type="ORF">ENV60_09520</name>
</gene>
<dbReference type="InterPro" id="IPR013759">
    <property type="entry name" value="Topo_IIA_B_C"/>
</dbReference>
<evidence type="ECO:0000256" key="3">
    <source>
        <dbReference type="ARBA" id="ARBA00022723"/>
    </source>
</evidence>
<dbReference type="PROSITE" id="PS00177">
    <property type="entry name" value="TOPOISOMERASE_II"/>
    <property type="match status" value="1"/>
</dbReference>
<dbReference type="InterPro" id="IPR001241">
    <property type="entry name" value="Topo_IIA"/>
</dbReference>
<dbReference type="GO" id="GO:0003677">
    <property type="term" value="F:DNA binding"/>
    <property type="evidence" value="ECO:0007669"/>
    <property type="project" value="UniProtKB-KW"/>
</dbReference>
<evidence type="ECO:0000256" key="7">
    <source>
        <dbReference type="ARBA" id="ARBA00023029"/>
    </source>
</evidence>
<dbReference type="NCBIfam" id="TIGR01059">
    <property type="entry name" value="gyrB"/>
    <property type="match status" value="1"/>
</dbReference>
<dbReference type="CDD" id="cd16928">
    <property type="entry name" value="HATPase_GyrB-like"/>
    <property type="match status" value="1"/>
</dbReference>
<dbReference type="GO" id="GO:0005737">
    <property type="term" value="C:cytoplasm"/>
    <property type="evidence" value="ECO:0007669"/>
    <property type="project" value="UniProtKB-SubCell"/>
</dbReference>
<dbReference type="GO" id="GO:0046872">
    <property type="term" value="F:metal ion binding"/>
    <property type="evidence" value="ECO:0007669"/>
    <property type="project" value="UniProtKB-KW"/>
</dbReference>
<dbReference type="NCBIfam" id="NF004189">
    <property type="entry name" value="PRK05644.1"/>
    <property type="match status" value="1"/>
</dbReference>
<feature type="site" description="Interaction with DNA" evidence="10">
    <location>
        <position position="449"/>
    </location>
</feature>
<dbReference type="InterPro" id="IPR011557">
    <property type="entry name" value="GyrB"/>
</dbReference>
<dbReference type="PRINTS" id="PR01159">
    <property type="entry name" value="DNAGYRASEB"/>
</dbReference>
<keyword evidence="5 10" id="KW-0067">ATP-binding</keyword>
<dbReference type="InterPro" id="IPR013506">
    <property type="entry name" value="Topo_IIA_bsu_dom2"/>
</dbReference>
<dbReference type="Gene3D" id="3.40.50.670">
    <property type="match status" value="1"/>
</dbReference>
<keyword evidence="9 10" id="KW-0413">Isomerase</keyword>
<comment type="cofactor">
    <cofactor evidence="10">
        <name>Mg(2+)</name>
        <dbReference type="ChEBI" id="CHEBI:18420"/>
    </cofactor>
    <cofactor evidence="10">
        <name>Mn(2+)</name>
        <dbReference type="ChEBI" id="CHEBI:29035"/>
    </cofactor>
    <cofactor evidence="10">
        <name>Ca(2+)</name>
        <dbReference type="ChEBI" id="CHEBI:29108"/>
    </cofactor>
    <text evidence="10">Binds two Mg(2+) per subunit. The magnesium ions form salt bridges with both the protein and the DNA. Can also accept other divalent metal cations, such as Mn(2+) or Ca(2+).</text>
</comment>
<comment type="catalytic activity">
    <reaction evidence="1 10">
        <text>ATP-dependent breakage, passage and rejoining of double-stranded DNA.</text>
        <dbReference type="EC" id="5.6.2.2"/>
    </reaction>
</comment>
<dbReference type="PRINTS" id="PR00418">
    <property type="entry name" value="TPI2FAMILY"/>
</dbReference>
<accession>A0A7C4XLQ4</accession>
<feature type="binding site" evidence="10">
    <location>
        <position position="497"/>
    </location>
    <ligand>
        <name>Mg(2+)</name>
        <dbReference type="ChEBI" id="CHEBI:18420"/>
        <label>2</label>
    </ligand>
</feature>
<dbReference type="InterPro" id="IPR013760">
    <property type="entry name" value="Topo_IIA-like_dom_sf"/>
</dbReference>
<dbReference type="Pfam" id="PF00986">
    <property type="entry name" value="DNA_gyraseB_C"/>
    <property type="match status" value="1"/>
</dbReference>
<evidence type="ECO:0000256" key="4">
    <source>
        <dbReference type="ARBA" id="ARBA00022741"/>
    </source>
</evidence>
<feature type="binding site" evidence="10">
    <location>
        <position position="495"/>
    </location>
    <ligand>
        <name>Mg(2+)</name>
        <dbReference type="ChEBI" id="CHEBI:18420"/>
        <label>1</label>
        <note>catalytic</note>
    </ligand>
</feature>
<name>A0A7C4XLQ4_UNCW3</name>
<dbReference type="InterPro" id="IPR000565">
    <property type="entry name" value="Topo_IIA_B"/>
</dbReference>
<feature type="binding site" evidence="10">
    <location>
        <position position="421"/>
    </location>
    <ligand>
        <name>Mg(2+)</name>
        <dbReference type="ChEBI" id="CHEBI:18420"/>
        <label>1</label>
        <note>catalytic</note>
    </ligand>
</feature>
<comment type="caution">
    <text evidence="12">The sequence shown here is derived from an EMBL/GenBank/DDBJ whole genome shotgun (WGS) entry which is preliminary data.</text>
</comment>
<keyword evidence="3 10" id="KW-0479">Metal-binding</keyword>
<dbReference type="SUPFAM" id="SSF56719">
    <property type="entry name" value="Type II DNA topoisomerase"/>
    <property type="match status" value="1"/>
</dbReference>
<keyword evidence="7 10" id="KW-0799">Topoisomerase</keyword>
<evidence type="ECO:0000256" key="10">
    <source>
        <dbReference type="HAMAP-Rule" id="MF_01898"/>
    </source>
</evidence>
<dbReference type="EC" id="5.6.2.2" evidence="10"/>
<dbReference type="GO" id="GO:0005524">
    <property type="term" value="F:ATP binding"/>
    <property type="evidence" value="ECO:0007669"/>
    <property type="project" value="UniProtKB-UniRule"/>
</dbReference>
<sequence length="631" mass="71881">MNEQERYDASKIQILKGLEAVRRRPAMYIGDVGIRGLHHLIFEVVDNSIDEALAGYCDYIRVKVDNDIVEVEDNGRGIPTDIHPTQKKSALEVVLTMLHAGGKFDDKVYRISGGLHGVGVSAVNALCEFLEAEVYRDGKIFYQLYKRGEPQESVRVIGKTKKTGTKIRFKPDKEIFKKVEFSKEIIAQRLRELAFLNKGLKIDFEDVKSQTRERFFSTGGVVDLVKYLDSGRQRLHKPFYFCETQNGIEIEVAMEYNDSYLENIFTFANTINTHEGGTHLVGFKSALTRTLNDYARRHNQLKDDLVFTGEDTREGLTAVVSVKIREPQFEGQTKTKLGNPEAKGAVESLVNEKLSAFLEENPRIASIIINKVLTAAKSREAARKARELTRRKSLIDSDYLPGKLADCSSQNPDESEIFVVEGDSAGGSAKQGRDRTFQAILPLRGKIINVEKSGLNKILGNEEIRTLISAIGCGIGEDEFDISKLRYKKIIIMTDADVDGAHIRTLLLTFFFRFMRELIDAGVIYIAQPPLYRIRYDKKEEYLFSDEELQKYLKRNPNEKLEIQRYKGLGEMNPEQLWQTTMDPQRRILKKVTMEDAAEADRLFSILMGDEVEPRRKFIEENAKFVENLDV</sequence>
<dbReference type="Gene3D" id="3.30.565.10">
    <property type="entry name" value="Histidine kinase-like ATPase, C-terminal domain"/>
    <property type="match status" value="1"/>
</dbReference>
<comment type="miscellaneous">
    <text evidence="10">Few gyrases are as efficient as E.coli at forming negative supercoils. Not all organisms have 2 type II topoisomerases; in organisms with a single type II topoisomerase this enzyme also has to decatenate newly replicated chromosomes.</text>
</comment>
<evidence type="ECO:0000256" key="1">
    <source>
        <dbReference type="ARBA" id="ARBA00000185"/>
    </source>
</evidence>
<dbReference type="FunFam" id="3.30.565.10:FF:000002">
    <property type="entry name" value="DNA gyrase subunit B"/>
    <property type="match status" value="1"/>
</dbReference>
<dbReference type="InterPro" id="IPR014721">
    <property type="entry name" value="Ribsml_uS5_D2-typ_fold_subgr"/>
</dbReference>
<evidence type="ECO:0000313" key="12">
    <source>
        <dbReference type="EMBL" id="HGV98516.1"/>
    </source>
</evidence>
<keyword evidence="10" id="KW-0963">Cytoplasm</keyword>
<proteinExistence type="inferred from homology"/>
<dbReference type="PROSITE" id="PS50880">
    <property type="entry name" value="TOPRIM"/>
    <property type="match status" value="1"/>
</dbReference>
<evidence type="ECO:0000259" key="11">
    <source>
        <dbReference type="PROSITE" id="PS50880"/>
    </source>
</evidence>
<dbReference type="InterPro" id="IPR034160">
    <property type="entry name" value="TOPRIM_GyrB"/>
</dbReference>
<comment type="similarity">
    <text evidence="2 10">Belongs to the type II topoisomerase GyrB family.</text>
</comment>
<keyword evidence="6 10" id="KW-0460">Magnesium</keyword>
<dbReference type="CDD" id="cd00822">
    <property type="entry name" value="TopoII_Trans_DNA_gyrase"/>
    <property type="match status" value="1"/>
</dbReference>
<dbReference type="GO" id="GO:0006265">
    <property type="term" value="P:DNA topological change"/>
    <property type="evidence" value="ECO:0007669"/>
    <property type="project" value="UniProtKB-UniRule"/>
</dbReference>
<dbReference type="SUPFAM" id="SSF54211">
    <property type="entry name" value="Ribosomal protein S5 domain 2-like"/>
    <property type="match status" value="1"/>
</dbReference>
<dbReference type="Pfam" id="PF01751">
    <property type="entry name" value="Toprim"/>
    <property type="match status" value="1"/>
</dbReference>
<dbReference type="AlphaFoldDB" id="A0A7C4XLQ4"/>
<dbReference type="InterPro" id="IPR036890">
    <property type="entry name" value="HATPase_C_sf"/>
</dbReference>
<dbReference type="InterPro" id="IPR020568">
    <property type="entry name" value="Ribosomal_Su5_D2-typ_SF"/>
</dbReference>
<dbReference type="InterPro" id="IPR002288">
    <property type="entry name" value="DNA_gyrase_B_C"/>
</dbReference>
<reference evidence="12" key="1">
    <citation type="journal article" date="2020" name="mSystems">
        <title>Genome- and Community-Level Interaction Insights into Carbon Utilization and Element Cycling Functions of Hydrothermarchaeota in Hydrothermal Sediment.</title>
        <authorList>
            <person name="Zhou Z."/>
            <person name="Liu Y."/>
            <person name="Xu W."/>
            <person name="Pan J."/>
            <person name="Luo Z.H."/>
            <person name="Li M."/>
        </authorList>
    </citation>
    <scope>NUCLEOTIDE SEQUENCE [LARGE SCALE GENOMIC DNA]</scope>
    <source>
        <strain evidence="12">SpSt-774</strain>
    </source>
</reference>
<feature type="site" description="Interaction with DNA" evidence="10">
    <location>
        <position position="446"/>
    </location>
</feature>
<protein>
    <recommendedName>
        <fullName evidence="10">DNA gyrase subunit B</fullName>
        <ecNumber evidence="10">5.6.2.2</ecNumber>
    </recommendedName>
</protein>
<dbReference type="Gene3D" id="3.30.230.10">
    <property type="match status" value="1"/>
</dbReference>
<dbReference type="InterPro" id="IPR003594">
    <property type="entry name" value="HATPase_dom"/>
</dbReference>
<organism evidence="12">
    <name type="scientific">candidate division WOR-3 bacterium</name>
    <dbReference type="NCBI Taxonomy" id="2052148"/>
    <lineage>
        <taxon>Bacteria</taxon>
        <taxon>Bacteria division WOR-3</taxon>
    </lineage>
</organism>
<evidence type="ECO:0000256" key="6">
    <source>
        <dbReference type="ARBA" id="ARBA00022842"/>
    </source>
</evidence>
<evidence type="ECO:0000256" key="5">
    <source>
        <dbReference type="ARBA" id="ARBA00022840"/>
    </source>
</evidence>
<evidence type="ECO:0000256" key="8">
    <source>
        <dbReference type="ARBA" id="ARBA00023125"/>
    </source>
</evidence>
<dbReference type="NCBIfam" id="NF011501">
    <property type="entry name" value="PRK14939.1"/>
    <property type="match status" value="1"/>
</dbReference>
<dbReference type="FunFam" id="3.30.230.10:FF:000005">
    <property type="entry name" value="DNA gyrase subunit B"/>
    <property type="match status" value="1"/>
</dbReference>
<dbReference type="Pfam" id="PF02518">
    <property type="entry name" value="HATPase_c"/>
    <property type="match status" value="1"/>
</dbReference>
<keyword evidence="8" id="KW-0238">DNA-binding</keyword>
<comment type="subcellular location">
    <subcellularLocation>
        <location evidence="10">Cytoplasm</location>
    </subcellularLocation>
</comment>
<dbReference type="GO" id="GO:0034335">
    <property type="term" value="F:DNA negative supercoiling activity"/>
    <property type="evidence" value="ECO:0007669"/>
    <property type="project" value="UniProtKB-ARBA"/>
</dbReference>
<feature type="domain" description="Toprim" evidence="11">
    <location>
        <begin position="415"/>
        <end position="530"/>
    </location>
</feature>
<comment type="subunit">
    <text evidence="10">Heterotetramer, composed of two GyrA and two GyrB chains. In the heterotetramer, GyrA contains the active site tyrosine that forms a transient covalent intermediate with DNA, while GyrB binds cofactors and catalyzes ATP hydrolysis.</text>
</comment>
<dbReference type="SMART" id="SM00433">
    <property type="entry name" value="TOP2c"/>
    <property type="match status" value="1"/>
</dbReference>
<dbReference type="GO" id="GO:0006261">
    <property type="term" value="P:DNA-templated DNA replication"/>
    <property type="evidence" value="ECO:0007669"/>
    <property type="project" value="UniProtKB-UniRule"/>
</dbReference>
<evidence type="ECO:0000256" key="2">
    <source>
        <dbReference type="ARBA" id="ARBA00010708"/>
    </source>
</evidence>
<dbReference type="CDD" id="cd03366">
    <property type="entry name" value="TOPRIM_TopoIIA_GyrB"/>
    <property type="match status" value="1"/>
</dbReference>
<dbReference type="Pfam" id="PF00204">
    <property type="entry name" value="DNA_gyraseB"/>
    <property type="match status" value="1"/>
</dbReference>
<dbReference type="InterPro" id="IPR018522">
    <property type="entry name" value="TopoIIA_CS"/>
</dbReference>
<dbReference type="HAMAP" id="MF_01898">
    <property type="entry name" value="GyrB"/>
    <property type="match status" value="1"/>
</dbReference>
<dbReference type="SMART" id="SM00387">
    <property type="entry name" value="HATPase_c"/>
    <property type="match status" value="1"/>
</dbReference>
<evidence type="ECO:0000256" key="9">
    <source>
        <dbReference type="ARBA" id="ARBA00023235"/>
    </source>
</evidence>
<keyword evidence="4 10" id="KW-0547">Nucleotide-binding</keyword>
<dbReference type="SUPFAM" id="SSF55874">
    <property type="entry name" value="ATPase domain of HSP90 chaperone/DNA topoisomerase II/histidine kinase"/>
    <property type="match status" value="1"/>
</dbReference>
<dbReference type="PANTHER" id="PTHR45866">
    <property type="entry name" value="DNA GYRASE/TOPOISOMERASE SUBUNIT B"/>
    <property type="match status" value="1"/>
</dbReference>
<feature type="binding site" evidence="10">
    <location>
        <position position="495"/>
    </location>
    <ligand>
        <name>Mg(2+)</name>
        <dbReference type="ChEBI" id="CHEBI:18420"/>
        <label>2</label>
    </ligand>
</feature>